<protein>
    <submittedName>
        <fullName evidence="2">Uncharacterized protein</fullName>
    </submittedName>
</protein>
<reference evidence="2 3" key="1">
    <citation type="journal article" date="2015" name="Environ. Microbiol.">
        <title>Metagenome sequence of Elaphomyces granulatus from sporocarp tissue reveals Ascomycota ectomycorrhizal fingerprints of genome expansion and a Proteobacteria-rich microbiome.</title>
        <authorList>
            <person name="Quandt C.A."/>
            <person name="Kohler A."/>
            <person name="Hesse C.N."/>
            <person name="Sharpton T.J."/>
            <person name="Martin F."/>
            <person name="Spatafora J.W."/>
        </authorList>
    </citation>
    <scope>NUCLEOTIDE SEQUENCE [LARGE SCALE GENOMIC DNA]</scope>
    <source>
        <strain evidence="2 3">OSC145934</strain>
    </source>
</reference>
<organism evidence="2 3">
    <name type="scientific">Elaphomyces granulatus</name>
    <dbReference type="NCBI Taxonomy" id="519963"/>
    <lineage>
        <taxon>Eukaryota</taxon>
        <taxon>Fungi</taxon>
        <taxon>Dikarya</taxon>
        <taxon>Ascomycota</taxon>
        <taxon>Pezizomycotina</taxon>
        <taxon>Eurotiomycetes</taxon>
        <taxon>Eurotiomycetidae</taxon>
        <taxon>Eurotiales</taxon>
        <taxon>Elaphomycetaceae</taxon>
        <taxon>Elaphomyces</taxon>
    </lineage>
</organism>
<dbReference type="AlphaFoldDB" id="A0A232M539"/>
<dbReference type="Proteomes" id="UP000243515">
    <property type="component" value="Unassembled WGS sequence"/>
</dbReference>
<feature type="region of interest" description="Disordered" evidence="1">
    <location>
        <begin position="1"/>
        <end position="36"/>
    </location>
</feature>
<dbReference type="EMBL" id="NPHW01002418">
    <property type="protein sequence ID" value="OXV11550.1"/>
    <property type="molecule type" value="Genomic_DNA"/>
</dbReference>
<proteinExistence type="predicted"/>
<evidence type="ECO:0000256" key="1">
    <source>
        <dbReference type="SAM" id="MobiDB-lite"/>
    </source>
</evidence>
<name>A0A232M539_9EURO</name>
<sequence length="580" mass="65505">MSSPTSKTENPKTPTKTTSTVILPSPGSSQQSPSNLPELADVTLEVPAWRNSDEAVSFFLQVRKALRVIMYTYCKCLREAMQIFEECNATHYKSYSELKGKLCEYWAEWKRFSRERNITVNFLQTSVIYLNFDGNLRMLTSPRHATRESRDKMQSLRRRVSYAHSDLLKLRYQTDEAIIRLEEHKNSHKSEPLIFPEVDLSLVHETDQFPGMGISTMLDLPNTVVDESSSDDDEDVEEIVARGGIREEEELIQNGLPPVWTSWGGYPGTIPEEIGEFLSEVGTCPGGLYIGSIKSLFWIAGHDDLVRAVDDPAYVLEDEIVVIPKGTSPGGFLINRYFEEGKMPGAIYDFTLGYRYAQTVPVMLTRVNTIPDQITSDLTTYPIAELYPLSRTRCLPGTVNCVRVKRQKNIDKLIAAIKEATADILQGNALWFRGLSLTVLTLTLSFFIPVVNGNSCDNEFGPGIYTTDAFEYAMQYCPREGGIMVFKNPDLRGLTVWEPDVSEWNNLVATWLQIPLSGVTMPEKNRDADIILGPISRDQPEARKKKRFPKQDDRFQMVGVSYEGCRALANSLYAIIYIES</sequence>
<gene>
    <name evidence="2" type="ORF">Egran_00688</name>
</gene>
<evidence type="ECO:0000313" key="3">
    <source>
        <dbReference type="Proteomes" id="UP000243515"/>
    </source>
</evidence>
<comment type="caution">
    <text evidence="2">The sequence shown here is derived from an EMBL/GenBank/DDBJ whole genome shotgun (WGS) entry which is preliminary data.</text>
</comment>
<dbReference type="OrthoDB" id="2440450at2759"/>
<keyword evidence="3" id="KW-1185">Reference proteome</keyword>
<feature type="compositionally biased region" description="Low complexity" evidence="1">
    <location>
        <begin position="1"/>
        <end position="34"/>
    </location>
</feature>
<evidence type="ECO:0000313" key="2">
    <source>
        <dbReference type="EMBL" id="OXV11550.1"/>
    </source>
</evidence>
<accession>A0A232M539</accession>